<feature type="region of interest" description="Disordered" evidence="1">
    <location>
        <begin position="41"/>
        <end position="89"/>
    </location>
</feature>
<evidence type="ECO:0000256" key="1">
    <source>
        <dbReference type="SAM" id="MobiDB-lite"/>
    </source>
</evidence>
<protein>
    <submittedName>
        <fullName evidence="2">Uncharacterized protein</fullName>
    </submittedName>
</protein>
<dbReference type="EMBL" id="JANPWB010000011">
    <property type="protein sequence ID" value="KAJ1129643.1"/>
    <property type="molecule type" value="Genomic_DNA"/>
</dbReference>
<reference evidence="2" key="1">
    <citation type="journal article" date="2022" name="bioRxiv">
        <title>Sequencing and chromosome-scale assembly of the giantPleurodeles waltlgenome.</title>
        <authorList>
            <person name="Brown T."/>
            <person name="Elewa A."/>
            <person name="Iarovenko S."/>
            <person name="Subramanian E."/>
            <person name="Araus A.J."/>
            <person name="Petzold A."/>
            <person name="Susuki M."/>
            <person name="Suzuki K.-i.T."/>
            <person name="Hayashi T."/>
            <person name="Toyoda A."/>
            <person name="Oliveira C."/>
            <person name="Osipova E."/>
            <person name="Leigh N.D."/>
            <person name="Simon A."/>
            <person name="Yun M.H."/>
        </authorList>
    </citation>
    <scope>NUCLEOTIDE SEQUENCE</scope>
    <source>
        <strain evidence="2">20211129_DDA</strain>
        <tissue evidence="2">Liver</tissue>
    </source>
</reference>
<feature type="compositionally biased region" description="Low complexity" evidence="1">
    <location>
        <begin position="76"/>
        <end position="89"/>
    </location>
</feature>
<evidence type="ECO:0000313" key="2">
    <source>
        <dbReference type="EMBL" id="KAJ1129643.1"/>
    </source>
</evidence>
<accession>A0AAV7PV24</accession>
<dbReference type="Proteomes" id="UP001066276">
    <property type="component" value="Chromosome 7"/>
</dbReference>
<gene>
    <name evidence="2" type="ORF">NDU88_008009</name>
</gene>
<name>A0AAV7PV24_PLEWA</name>
<comment type="caution">
    <text evidence="2">The sequence shown here is derived from an EMBL/GenBank/DDBJ whole genome shotgun (WGS) entry which is preliminary data.</text>
</comment>
<proteinExistence type="predicted"/>
<sequence>MQLQVGLNQPQTLGPVLVYRPGLVARSNQAAASPSNRYLKIVSRAPPGRTSIARPPPSVRHARPVPGMRPDRARARPAPQQRGQGLNKR</sequence>
<organism evidence="2 3">
    <name type="scientific">Pleurodeles waltl</name>
    <name type="common">Iberian ribbed newt</name>
    <dbReference type="NCBI Taxonomy" id="8319"/>
    <lineage>
        <taxon>Eukaryota</taxon>
        <taxon>Metazoa</taxon>
        <taxon>Chordata</taxon>
        <taxon>Craniata</taxon>
        <taxon>Vertebrata</taxon>
        <taxon>Euteleostomi</taxon>
        <taxon>Amphibia</taxon>
        <taxon>Batrachia</taxon>
        <taxon>Caudata</taxon>
        <taxon>Salamandroidea</taxon>
        <taxon>Salamandridae</taxon>
        <taxon>Pleurodelinae</taxon>
        <taxon>Pleurodeles</taxon>
    </lineage>
</organism>
<dbReference type="AlphaFoldDB" id="A0AAV7PV24"/>
<evidence type="ECO:0000313" key="3">
    <source>
        <dbReference type="Proteomes" id="UP001066276"/>
    </source>
</evidence>
<keyword evidence="3" id="KW-1185">Reference proteome</keyword>